<dbReference type="Gene3D" id="3.30.230.10">
    <property type="match status" value="1"/>
</dbReference>
<evidence type="ECO:0000256" key="4">
    <source>
        <dbReference type="ARBA" id="ARBA00022759"/>
    </source>
</evidence>
<evidence type="ECO:0000313" key="9">
    <source>
        <dbReference type="EMBL" id="GMG86047.1"/>
    </source>
</evidence>
<comment type="similarity">
    <text evidence="7">Belongs to the RnpA family.</text>
</comment>
<name>A0ABQ6LVH9_9GAMM</name>
<dbReference type="InterPro" id="IPR020568">
    <property type="entry name" value="Ribosomal_Su5_D2-typ_SF"/>
</dbReference>
<dbReference type="SUPFAM" id="SSF54211">
    <property type="entry name" value="Ribosomal protein S5 domain 2-like"/>
    <property type="match status" value="1"/>
</dbReference>
<keyword evidence="5 7" id="KW-0378">Hydrolase</keyword>
<comment type="function">
    <text evidence="1 7">RNaseP catalyzes the removal of the 5'-leader sequence from pre-tRNA to produce the mature 5'-terminus. It can also cleave other RNA substrates such as 4.5S RNA. The protein component plays an auxiliary but essential role in vivo by binding to the 5'-leader sequence and broadening the substrate specificity of the ribozyme.</text>
</comment>
<evidence type="ECO:0000256" key="6">
    <source>
        <dbReference type="ARBA" id="ARBA00022884"/>
    </source>
</evidence>
<protein>
    <recommendedName>
        <fullName evidence="7 8">Ribonuclease P protein component</fullName>
        <shortName evidence="7">RNase P protein</shortName>
        <shortName evidence="7">RNaseP protein</shortName>
        <ecNumber evidence="7 8">3.1.26.5</ecNumber>
    </recommendedName>
    <alternativeName>
        <fullName evidence="7">Protein C5</fullName>
    </alternativeName>
</protein>
<keyword evidence="4 7" id="KW-0255">Endonuclease</keyword>
<keyword evidence="6 7" id="KW-0694">RNA-binding</keyword>
<dbReference type="PROSITE" id="PS00648">
    <property type="entry name" value="RIBONUCLEASE_P"/>
    <property type="match status" value="1"/>
</dbReference>
<dbReference type="InterPro" id="IPR000100">
    <property type="entry name" value="RNase_P"/>
</dbReference>
<dbReference type="Pfam" id="PF00825">
    <property type="entry name" value="Ribonuclease_P"/>
    <property type="match status" value="1"/>
</dbReference>
<gene>
    <name evidence="7 9" type="primary">rnpA</name>
    <name evidence="9" type="ORF">MNKW57_03680</name>
</gene>
<dbReference type="RefSeq" id="WP_285762561.1">
    <property type="nucleotide sequence ID" value="NZ_BSYJ01000001.1"/>
</dbReference>
<dbReference type="PANTHER" id="PTHR33992:SF1">
    <property type="entry name" value="RIBONUCLEASE P PROTEIN COMPONENT"/>
    <property type="match status" value="1"/>
</dbReference>
<comment type="catalytic activity">
    <reaction evidence="7">
        <text>Endonucleolytic cleavage of RNA, removing 5'-extranucleotides from tRNA precursor.</text>
        <dbReference type="EC" id="3.1.26.5"/>
    </reaction>
</comment>
<keyword evidence="3 7" id="KW-0540">Nuclease</keyword>
<comment type="subunit">
    <text evidence="7">Consists of a catalytic RNA component (M1 or rnpB) and a protein subunit.</text>
</comment>
<dbReference type="Proteomes" id="UP001224392">
    <property type="component" value="Unassembled WGS sequence"/>
</dbReference>
<accession>A0ABQ6LVH9</accession>
<dbReference type="EC" id="3.1.26.5" evidence="7 8"/>
<evidence type="ECO:0000256" key="8">
    <source>
        <dbReference type="NCBIfam" id="TIGR00188"/>
    </source>
</evidence>
<evidence type="ECO:0000256" key="2">
    <source>
        <dbReference type="ARBA" id="ARBA00022694"/>
    </source>
</evidence>
<evidence type="ECO:0000256" key="7">
    <source>
        <dbReference type="HAMAP-Rule" id="MF_00227"/>
    </source>
</evidence>
<evidence type="ECO:0000256" key="5">
    <source>
        <dbReference type="ARBA" id="ARBA00022801"/>
    </source>
</evidence>
<evidence type="ECO:0000313" key="10">
    <source>
        <dbReference type="Proteomes" id="UP001224392"/>
    </source>
</evidence>
<keyword evidence="2 7" id="KW-0819">tRNA processing</keyword>
<dbReference type="PANTHER" id="PTHR33992">
    <property type="entry name" value="RIBONUCLEASE P PROTEIN COMPONENT"/>
    <property type="match status" value="1"/>
</dbReference>
<evidence type="ECO:0000256" key="3">
    <source>
        <dbReference type="ARBA" id="ARBA00022722"/>
    </source>
</evidence>
<comment type="caution">
    <text evidence="9">The sequence shown here is derived from an EMBL/GenBank/DDBJ whole genome shotgun (WGS) entry which is preliminary data.</text>
</comment>
<evidence type="ECO:0000256" key="1">
    <source>
        <dbReference type="ARBA" id="ARBA00002663"/>
    </source>
</evidence>
<dbReference type="InterPro" id="IPR020539">
    <property type="entry name" value="RNase_P_CS"/>
</dbReference>
<dbReference type="HAMAP" id="MF_00227">
    <property type="entry name" value="RNase_P"/>
    <property type="match status" value="1"/>
</dbReference>
<sequence>MNTGQDRPDQSFGKTRRLLTADAFNAVFSEPQIKSAHPQAVLLARPSNQPCSRMGLVVAKKKIRLACDRNRFKRIAREAFRCHFAVHLPVDVVVIARPGAGEMDTAALHKMFGKLWRKLQKRVEQHLREAGAS</sequence>
<reference evidence="9 10" key="1">
    <citation type="submission" date="2023-04" db="EMBL/GenBank/DDBJ databases">
        <title>Marinobulbifer ophiurae gen. nov., sp. Nov., isolate from tissue of brittle star Ophioplocus japonicus.</title>
        <authorList>
            <person name="Kawano K."/>
            <person name="Sawayama S."/>
            <person name="Nakagawa S."/>
        </authorList>
    </citation>
    <scope>NUCLEOTIDE SEQUENCE [LARGE SCALE GENOMIC DNA]</scope>
    <source>
        <strain evidence="9 10">NKW57</strain>
    </source>
</reference>
<keyword evidence="10" id="KW-1185">Reference proteome</keyword>
<dbReference type="EMBL" id="BSYJ01000001">
    <property type="protein sequence ID" value="GMG86047.1"/>
    <property type="molecule type" value="Genomic_DNA"/>
</dbReference>
<dbReference type="NCBIfam" id="TIGR00188">
    <property type="entry name" value="rnpA"/>
    <property type="match status" value="1"/>
</dbReference>
<proteinExistence type="inferred from homology"/>
<dbReference type="InterPro" id="IPR014721">
    <property type="entry name" value="Ribsml_uS5_D2-typ_fold_subgr"/>
</dbReference>
<organism evidence="9 10">
    <name type="scientific">Biformimicrobium ophioploci</name>
    <dbReference type="NCBI Taxonomy" id="3036711"/>
    <lineage>
        <taxon>Bacteria</taxon>
        <taxon>Pseudomonadati</taxon>
        <taxon>Pseudomonadota</taxon>
        <taxon>Gammaproteobacteria</taxon>
        <taxon>Cellvibrionales</taxon>
        <taxon>Microbulbiferaceae</taxon>
        <taxon>Biformimicrobium</taxon>
    </lineage>
</organism>